<dbReference type="PANTHER" id="PTHR36195">
    <property type="entry name" value="DOMAIN PROTEIN, PUTATIVE (AFU_ORTHOLOGUE AFUA_5G01990)-RELATED-RELATED"/>
    <property type="match status" value="1"/>
</dbReference>
<dbReference type="EMBL" id="ML986491">
    <property type="protein sequence ID" value="KAF2277171.1"/>
    <property type="molecule type" value="Genomic_DNA"/>
</dbReference>
<dbReference type="SUPFAM" id="SSF49870">
    <property type="entry name" value="Osmotin, thaumatin-like protein"/>
    <property type="match status" value="1"/>
</dbReference>
<dbReference type="Proteomes" id="UP000800097">
    <property type="component" value="Unassembled WGS sequence"/>
</dbReference>
<dbReference type="AlphaFoldDB" id="A0A6A6JKQ7"/>
<sequence>TTTLTSGSAYVTNKCGFTVYLWSVSSVVGSLQTIPNGATYSERFRYDPLTGIAIKIGTNDRALYTGAPLLHFNYALNPSEGSIYYDLSTVFGFDYGFRGRKFTLKGTEGKNVPSIEWSGGAPSGTRAYFGDTDLTLTLC</sequence>
<protein>
    <submittedName>
        <fullName evidence="1">Uncharacterized protein</fullName>
    </submittedName>
</protein>
<dbReference type="InterPro" id="IPR037176">
    <property type="entry name" value="Osmotin/thaumatin-like_sf"/>
</dbReference>
<dbReference type="Pfam" id="PF04681">
    <property type="entry name" value="Bys1"/>
    <property type="match status" value="1"/>
</dbReference>
<dbReference type="RefSeq" id="XP_033654710.1">
    <property type="nucleotide sequence ID" value="XM_033794869.1"/>
</dbReference>
<feature type="non-terminal residue" evidence="1">
    <location>
        <position position="1"/>
    </location>
</feature>
<evidence type="ECO:0000313" key="2">
    <source>
        <dbReference type="Proteomes" id="UP000800097"/>
    </source>
</evidence>
<dbReference type="OrthoDB" id="3682664at2759"/>
<feature type="non-terminal residue" evidence="1">
    <location>
        <position position="139"/>
    </location>
</feature>
<organism evidence="1 2">
    <name type="scientific">Westerdykella ornata</name>
    <dbReference type="NCBI Taxonomy" id="318751"/>
    <lineage>
        <taxon>Eukaryota</taxon>
        <taxon>Fungi</taxon>
        <taxon>Dikarya</taxon>
        <taxon>Ascomycota</taxon>
        <taxon>Pezizomycotina</taxon>
        <taxon>Dothideomycetes</taxon>
        <taxon>Pleosporomycetidae</taxon>
        <taxon>Pleosporales</taxon>
        <taxon>Sporormiaceae</taxon>
        <taxon>Westerdykella</taxon>
    </lineage>
</organism>
<dbReference type="PANTHER" id="PTHR36195:SF4">
    <property type="entry name" value="DOMAIN PROTEIN, PUTATIVE (AFU_ORTHOLOGUE AFUA_5G01990)-RELATED"/>
    <property type="match status" value="1"/>
</dbReference>
<dbReference type="InterPro" id="IPR006771">
    <property type="entry name" value="CetA-like"/>
</dbReference>
<name>A0A6A6JKQ7_WESOR</name>
<proteinExistence type="predicted"/>
<reference evidence="1" key="1">
    <citation type="journal article" date="2020" name="Stud. Mycol.">
        <title>101 Dothideomycetes genomes: a test case for predicting lifestyles and emergence of pathogens.</title>
        <authorList>
            <person name="Haridas S."/>
            <person name="Albert R."/>
            <person name="Binder M."/>
            <person name="Bloem J."/>
            <person name="Labutti K."/>
            <person name="Salamov A."/>
            <person name="Andreopoulos B."/>
            <person name="Baker S."/>
            <person name="Barry K."/>
            <person name="Bills G."/>
            <person name="Bluhm B."/>
            <person name="Cannon C."/>
            <person name="Castanera R."/>
            <person name="Culley D."/>
            <person name="Daum C."/>
            <person name="Ezra D."/>
            <person name="Gonzalez J."/>
            <person name="Henrissat B."/>
            <person name="Kuo A."/>
            <person name="Liang C."/>
            <person name="Lipzen A."/>
            <person name="Lutzoni F."/>
            <person name="Magnuson J."/>
            <person name="Mondo S."/>
            <person name="Nolan M."/>
            <person name="Ohm R."/>
            <person name="Pangilinan J."/>
            <person name="Park H.-J."/>
            <person name="Ramirez L."/>
            <person name="Alfaro M."/>
            <person name="Sun H."/>
            <person name="Tritt A."/>
            <person name="Yoshinaga Y."/>
            <person name="Zwiers L.-H."/>
            <person name="Turgeon B."/>
            <person name="Goodwin S."/>
            <person name="Spatafora J."/>
            <person name="Crous P."/>
            <person name="Grigoriev I."/>
        </authorList>
    </citation>
    <scope>NUCLEOTIDE SEQUENCE</scope>
    <source>
        <strain evidence="1">CBS 379.55</strain>
    </source>
</reference>
<dbReference type="GeneID" id="54548044"/>
<gene>
    <name evidence="1" type="ORF">EI97DRAFT_353482</name>
</gene>
<keyword evidence="2" id="KW-1185">Reference proteome</keyword>
<accession>A0A6A6JKQ7</accession>
<evidence type="ECO:0000313" key="1">
    <source>
        <dbReference type="EMBL" id="KAF2277171.1"/>
    </source>
</evidence>